<comment type="similarity">
    <text evidence="1">Belongs to the H-rev107 family.</text>
</comment>
<gene>
    <name evidence="7 8 9 10 11 12 13" type="primary">LOC117675793</name>
</gene>
<sequence length="172" mass="20251">MEFLWNLVTGVKKDVEHVFQNGDLPKLGDMIQFQMLGFQHWGIYVGEEEIVHLAWPPVGVIKFKVRKDKIKDVPGVLKTAVWNKYDQKYPPLDPACVVKRARSMENKVLRFNFVNANCEHFATLMRYDKALSDQAKRFYFTVDQDFVQEIRRYLAEADCGWKCGERFQRMIP</sequence>
<evidence type="ECO:0000313" key="6">
    <source>
        <dbReference type="Proteomes" id="UP001652622"/>
    </source>
</evidence>
<dbReference type="KEGG" id="pgut:117675793"/>
<organism evidence="6 11">
    <name type="scientific">Pantherophis guttatus</name>
    <name type="common">Corn snake</name>
    <name type="synonym">Elaphe guttata</name>
    <dbReference type="NCBI Taxonomy" id="94885"/>
    <lineage>
        <taxon>Eukaryota</taxon>
        <taxon>Metazoa</taxon>
        <taxon>Chordata</taxon>
        <taxon>Craniata</taxon>
        <taxon>Vertebrata</taxon>
        <taxon>Euteleostomi</taxon>
        <taxon>Lepidosauria</taxon>
        <taxon>Squamata</taxon>
        <taxon>Bifurcata</taxon>
        <taxon>Unidentata</taxon>
        <taxon>Episquamata</taxon>
        <taxon>Toxicofera</taxon>
        <taxon>Serpentes</taxon>
        <taxon>Colubroidea</taxon>
        <taxon>Colubridae</taxon>
        <taxon>Colubrinae</taxon>
        <taxon>Pantherophis</taxon>
    </lineage>
</organism>
<keyword evidence="2" id="KW-0808">Transferase</keyword>
<accession>A0A6P9D5P3</accession>
<evidence type="ECO:0000313" key="11">
    <source>
        <dbReference type="RefSeq" id="XP_034290679.1"/>
    </source>
</evidence>
<dbReference type="GO" id="GO:0070292">
    <property type="term" value="P:N-acylphosphatidylethanolamine metabolic process"/>
    <property type="evidence" value="ECO:0007669"/>
    <property type="project" value="TreeGrafter"/>
</dbReference>
<dbReference type="GO" id="GO:0004623">
    <property type="term" value="F:phospholipase A2 activity"/>
    <property type="evidence" value="ECO:0007669"/>
    <property type="project" value="TreeGrafter"/>
</dbReference>
<dbReference type="InterPro" id="IPR007053">
    <property type="entry name" value="LRAT_dom"/>
</dbReference>
<keyword evidence="4" id="KW-0443">Lipid metabolism</keyword>
<dbReference type="GeneID" id="117675793"/>
<dbReference type="PANTHER" id="PTHR13943">
    <property type="entry name" value="HRAS-LIKE SUPPRESSOR - RELATED"/>
    <property type="match status" value="1"/>
</dbReference>
<evidence type="ECO:0000313" key="7">
    <source>
        <dbReference type="RefSeq" id="XP_034290675.1"/>
    </source>
</evidence>
<protein>
    <submittedName>
        <fullName evidence="7 8">Phospholipase A and acyltransferase 2-like</fullName>
    </submittedName>
</protein>
<keyword evidence="6" id="KW-1185">Reference proteome</keyword>
<dbReference type="Pfam" id="PF04970">
    <property type="entry name" value="LRAT"/>
    <property type="match status" value="1"/>
</dbReference>
<dbReference type="GO" id="GO:0008970">
    <property type="term" value="F:phospholipase A1 activity"/>
    <property type="evidence" value="ECO:0007669"/>
    <property type="project" value="TreeGrafter"/>
</dbReference>
<name>A0A6P9D5P3_PANGU</name>
<evidence type="ECO:0000313" key="8">
    <source>
        <dbReference type="RefSeq" id="XP_034290676.1"/>
    </source>
</evidence>
<dbReference type="InterPro" id="IPR051496">
    <property type="entry name" value="H-rev107_PLA/AT"/>
</dbReference>
<evidence type="ECO:0000256" key="4">
    <source>
        <dbReference type="ARBA" id="ARBA00023098"/>
    </source>
</evidence>
<feature type="domain" description="LRAT" evidence="5">
    <location>
        <begin position="30"/>
        <end position="134"/>
    </location>
</feature>
<proteinExistence type="inferred from homology"/>
<dbReference type="OMA" id="ARANCEH"/>
<evidence type="ECO:0000313" key="12">
    <source>
        <dbReference type="RefSeq" id="XP_034290680.1"/>
    </source>
</evidence>
<dbReference type="GO" id="GO:0005737">
    <property type="term" value="C:cytoplasm"/>
    <property type="evidence" value="ECO:0007669"/>
    <property type="project" value="TreeGrafter"/>
</dbReference>
<dbReference type="PANTHER" id="PTHR13943:SF31">
    <property type="entry name" value="PHOSPHOLIPASE A AND ACYLTRANSFERASE 3"/>
    <property type="match status" value="1"/>
</dbReference>
<dbReference type="Gene3D" id="3.90.1720.10">
    <property type="entry name" value="endopeptidase domain like (from Nostoc punctiforme)"/>
    <property type="match status" value="1"/>
</dbReference>
<dbReference type="GO" id="GO:0016410">
    <property type="term" value="F:N-acyltransferase activity"/>
    <property type="evidence" value="ECO:0007669"/>
    <property type="project" value="TreeGrafter"/>
</dbReference>
<dbReference type="RefSeq" id="XP_034290678.1">
    <property type="nucleotide sequence ID" value="XM_034434787.1"/>
</dbReference>
<dbReference type="RefSeq" id="XP_034290675.1">
    <property type="nucleotide sequence ID" value="XM_034434784.1"/>
</dbReference>
<dbReference type="AlphaFoldDB" id="A0A6P9D5P3"/>
<dbReference type="Proteomes" id="UP001652622">
    <property type="component" value="Unplaced"/>
</dbReference>
<evidence type="ECO:0000256" key="3">
    <source>
        <dbReference type="ARBA" id="ARBA00022801"/>
    </source>
</evidence>
<reference evidence="7 8" key="1">
    <citation type="submission" date="2025-04" db="UniProtKB">
        <authorList>
            <consortium name="RefSeq"/>
        </authorList>
    </citation>
    <scope>IDENTIFICATION</scope>
    <source>
        <tissue evidence="7 8">Blood</tissue>
    </source>
</reference>
<dbReference type="PROSITE" id="PS51934">
    <property type="entry name" value="LRAT"/>
    <property type="match status" value="1"/>
</dbReference>
<evidence type="ECO:0000256" key="2">
    <source>
        <dbReference type="ARBA" id="ARBA00022679"/>
    </source>
</evidence>
<evidence type="ECO:0000313" key="9">
    <source>
        <dbReference type="RefSeq" id="XP_034290677.1"/>
    </source>
</evidence>
<evidence type="ECO:0000259" key="5">
    <source>
        <dbReference type="PROSITE" id="PS51934"/>
    </source>
</evidence>
<dbReference type="RefSeq" id="XP_034290676.1">
    <property type="nucleotide sequence ID" value="XM_034434785.1"/>
</dbReference>
<dbReference type="RefSeq" id="XP_034290680.1">
    <property type="nucleotide sequence ID" value="XM_034434789.1"/>
</dbReference>
<evidence type="ECO:0000256" key="1">
    <source>
        <dbReference type="ARBA" id="ARBA00007824"/>
    </source>
</evidence>
<dbReference type="RefSeq" id="XP_034290679.1">
    <property type="nucleotide sequence ID" value="XM_034434788.1"/>
</dbReference>
<evidence type="ECO:0000313" key="13">
    <source>
        <dbReference type="RefSeq" id="XP_060550891.1"/>
    </source>
</evidence>
<keyword evidence="3" id="KW-0378">Hydrolase</keyword>
<dbReference type="RefSeq" id="XP_060550891.1">
    <property type="nucleotide sequence ID" value="XM_060694908.1"/>
</dbReference>
<dbReference type="RefSeq" id="XP_034290677.1">
    <property type="nucleotide sequence ID" value="XM_034434786.1"/>
</dbReference>
<evidence type="ECO:0000313" key="10">
    <source>
        <dbReference type="RefSeq" id="XP_034290678.1"/>
    </source>
</evidence>